<accession>A0A0G0JJ86</accession>
<feature type="transmembrane region" description="Helical" evidence="1">
    <location>
        <begin position="350"/>
        <end position="375"/>
    </location>
</feature>
<keyword evidence="1" id="KW-0472">Membrane</keyword>
<keyword evidence="1" id="KW-1133">Transmembrane helix</keyword>
<proteinExistence type="predicted"/>
<keyword evidence="1" id="KW-0812">Transmembrane</keyword>
<evidence type="ECO:0000313" key="4">
    <source>
        <dbReference type="Proteomes" id="UP000034591"/>
    </source>
</evidence>
<protein>
    <submittedName>
        <fullName evidence="3">Uncharacterized protein</fullName>
    </submittedName>
</protein>
<comment type="caution">
    <text evidence="3">The sequence shown here is derived from an EMBL/GenBank/DDBJ whole genome shotgun (WGS) entry which is preliminary data.</text>
</comment>
<name>A0A0G0JJ86_9BACT</name>
<reference evidence="3 4" key="1">
    <citation type="journal article" date="2015" name="Nature">
        <title>rRNA introns, odd ribosomes, and small enigmatic genomes across a large radiation of phyla.</title>
        <authorList>
            <person name="Brown C.T."/>
            <person name="Hug L.A."/>
            <person name="Thomas B.C."/>
            <person name="Sharon I."/>
            <person name="Castelle C.J."/>
            <person name="Singh A."/>
            <person name="Wilkins M.J."/>
            <person name="Williams K.H."/>
            <person name="Banfield J.F."/>
        </authorList>
    </citation>
    <scope>NUCLEOTIDE SEQUENCE [LARGE SCALE GENOMIC DNA]</scope>
</reference>
<feature type="chain" id="PRO_5002532875" evidence="2">
    <location>
        <begin position="24"/>
        <end position="487"/>
    </location>
</feature>
<feature type="transmembrane region" description="Helical" evidence="1">
    <location>
        <begin position="387"/>
        <end position="414"/>
    </location>
</feature>
<evidence type="ECO:0000256" key="1">
    <source>
        <dbReference type="SAM" id="Phobius"/>
    </source>
</evidence>
<dbReference type="EMBL" id="LBTI01000037">
    <property type="protein sequence ID" value="KKQ36789.1"/>
    <property type="molecule type" value="Genomic_DNA"/>
</dbReference>
<gene>
    <name evidence="3" type="ORF">US53_C0037G0012</name>
</gene>
<sequence>MNKISVVSASLLFLFAGAVSVSAQNSSEGISEDVGKIISPDYLPPPIQPGFIGQDHKYSVIFRGNGEAVVSTRVILTNKGSEPLREVKLRIPKVEPKDVFAYQIIKDRNCIRYPTPLYEPIGGTTISSKCLEYQEPNYYYDYYGASKYQKAESSLDIDTLTIKLSTAIAPDKTGAYIIYFRTFGYAAKDSFGAFKYSFESLKVEDDITNLSIGISTDSDLFLKGVQGKVEYRLEESAFKGFDSASVSAPQSSQAIDSFVAQIGQGEILKTASNLAPLESYKVAGAYASSRAKLYGKEIVIAVLAIVVLVLLIIFSLKVVIKKFGKQGYSVGKNSEQKSERSGNLTDRGNLLLVIMSSFVSSLLITGYTALIYLVSTMMSYGGFYYQYQFVFGIFLLVISVGVYSVLLFAPAIYFGIKKGLGWGVGYLVISILWLILYAIVAFIIFFLFAKGGGGYGRGPVLPLHISVIFTAIITDECQSNITVIFFD</sequence>
<dbReference type="Proteomes" id="UP000034591">
    <property type="component" value="Unassembled WGS sequence"/>
</dbReference>
<keyword evidence="2" id="KW-0732">Signal</keyword>
<organism evidence="3 4">
    <name type="scientific">Candidatus Woesebacteria bacterium GW2011_GWA1_37_7</name>
    <dbReference type="NCBI Taxonomy" id="1618545"/>
    <lineage>
        <taxon>Bacteria</taxon>
        <taxon>Candidatus Woeseibacteriota</taxon>
    </lineage>
</organism>
<evidence type="ECO:0000313" key="3">
    <source>
        <dbReference type="EMBL" id="KKQ36789.1"/>
    </source>
</evidence>
<evidence type="ECO:0000256" key="2">
    <source>
        <dbReference type="SAM" id="SignalP"/>
    </source>
</evidence>
<feature type="signal peptide" evidence="2">
    <location>
        <begin position="1"/>
        <end position="23"/>
    </location>
</feature>
<dbReference type="AlphaFoldDB" id="A0A0G0JJ86"/>
<feature type="transmembrane region" description="Helical" evidence="1">
    <location>
        <begin position="426"/>
        <end position="449"/>
    </location>
</feature>
<feature type="transmembrane region" description="Helical" evidence="1">
    <location>
        <begin position="298"/>
        <end position="320"/>
    </location>
</feature>